<keyword evidence="8 18" id="KW-0677">Repeat</keyword>
<feature type="binding site" evidence="18">
    <location>
        <position position="277"/>
    </location>
    <ligand>
        <name>Mg(2+)</name>
        <dbReference type="ChEBI" id="CHEBI:18420"/>
    </ligand>
</feature>
<proteinExistence type="inferred from homology"/>
<evidence type="ECO:0000256" key="10">
    <source>
        <dbReference type="ARBA" id="ARBA00022960"/>
    </source>
</evidence>
<comment type="similarity">
    <text evidence="3 18">In the N-terminal section; belongs to the N-acetylglucosamine-1-phosphate uridyltransferase family.</text>
</comment>
<name>A0A261G319_9BIFI</name>
<keyword evidence="14 18" id="KW-0961">Cell wall biogenesis/degradation</keyword>
<dbReference type="GO" id="GO:0009252">
    <property type="term" value="P:peptidoglycan biosynthetic process"/>
    <property type="evidence" value="ECO:0007669"/>
    <property type="project" value="UniProtKB-UniRule"/>
</dbReference>
<dbReference type="PANTHER" id="PTHR43584">
    <property type="entry name" value="NUCLEOTIDYL TRANSFERASE"/>
    <property type="match status" value="1"/>
</dbReference>
<dbReference type="InterPro" id="IPR001451">
    <property type="entry name" value="Hexapep"/>
</dbReference>
<comment type="subunit">
    <text evidence="18">Homotrimer.</text>
</comment>
<evidence type="ECO:0000256" key="2">
    <source>
        <dbReference type="ARBA" id="ARBA00007707"/>
    </source>
</evidence>
<dbReference type="EC" id="2.7.7.23" evidence="18"/>
<keyword evidence="22" id="KW-1185">Reference proteome</keyword>
<feature type="region of interest" description="N-acetyltransferase" evidence="18">
    <location>
        <begin position="301"/>
        <end position="504"/>
    </location>
</feature>
<dbReference type="HAMAP" id="MF_01631">
    <property type="entry name" value="GlmU"/>
    <property type="match status" value="1"/>
</dbReference>
<evidence type="ECO:0000256" key="3">
    <source>
        <dbReference type="ARBA" id="ARBA00007947"/>
    </source>
</evidence>
<feature type="domain" description="MobA-like NTP transferase" evidence="20">
    <location>
        <begin position="45"/>
        <end position="179"/>
    </location>
</feature>
<organism evidence="21 22">
    <name type="scientific">Bifidobacterium aquikefiri</name>
    <dbReference type="NCBI Taxonomy" id="1653207"/>
    <lineage>
        <taxon>Bacteria</taxon>
        <taxon>Bacillati</taxon>
        <taxon>Actinomycetota</taxon>
        <taxon>Actinomycetes</taxon>
        <taxon>Bifidobacteriales</taxon>
        <taxon>Bifidobacteriaceae</taxon>
        <taxon>Bifidobacterium</taxon>
    </lineage>
</organism>
<dbReference type="PANTHER" id="PTHR43584:SF3">
    <property type="entry name" value="BIFUNCTIONAL PROTEIN GLMU"/>
    <property type="match status" value="1"/>
</dbReference>
<feature type="compositionally biased region" description="Polar residues" evidence="19">
    <location>
        <begin position="10"/>
        <end position="36"/>
    </location>
</feature>
<comment type="subcellular location">
    <subcellularLocation>
        <location evidence="1 18">Cytoplasm</location>
    </subcellularLocation>
</comment>
<feature type="binding site" evidence="18">
    <location>
        <position position="219"/>
    </location>
    <ligand>
        <name>UDP-N-acetyl-alpha-D-glucosamine</name>
        <dbReference type="ChEBI" id="CHEBI:57705"/>
    </ligand>
</feature>
<feature type="binding site" evidence="18">
    <location>
        <begin position="120"/>
        <end position="121"/>
    </location>
    <ligand>
        <name>UDP-N-acetyl-alpha-D-glucosamine</name>
        <dbReference type="ChEBI" id="CHEBI:57705"/>
    </ligand>
</feature>
<keyword evidence="11 18" id="KW-0573">Peptidoglycan synthesis</keyword>
<keyword evidence="9 18" id="KW-0460">Magnesium</keyword>
<evidence type="ECO:0000256" key="12">
    <source>
        <dbReference type="ARBA" id="ARBA00023268"/>
    </source>
</evidence>
<dbReference type="GO" id="GO:0000902">
    <property type="term" value="P:cell morphogenesis"/>
    <property type="evidence" value="ECO:0007669"/>
    <property type="project" value="UniProtKB-UniRule"/>
</dbReference>
<feature type="region of interest" description="Disordered" evidence="19">
    <location>
        <begin position="1"/>
        <end position="36"/>
    </location>
</feature>
<dbReference type="CDD" id="cd02540">
    <property type="entry name" value="GT2_GlmU_N_bac"/>
    <property type="match status" value="1"/>
</dbReference>
<dbReference type="AlphaFoldDB" id="A0A261G319"/>
<dbReference type="GO" id="GO:0009245">
    <property type="term" value="P:lipid A biosynthetic process"/>
    <property type="evidence" value="ECO:0007669"/>
    <property type="project" value="UniProtKB-UniRule"/>
</dbReference>
<evidence type="ECO:0000256" key="5">
    <source>
        <dbReference type="ARBA" id="ARBA00022679"/>
    </source>
</evidence>
<evidence type="ECO:0000256" key="18">
    <source>
        <dbReference type="HAMAP-Rule" id="MF_01631"/>
    </source>
</evidence>
<dbReference type="GO" id="GO:0019134">
    <property type="term" value="F:glucosamine-1-phosphate N-acetyltransferase activity"/>
    <property type="evidence" value="ECO:0007669"/>
    <property type="project" value="UniProtKB-UniRule"/>
</dbReference>
<evidence type="ECO:0000256" key="13">
    <source>
        <dbReference type="ARBA" id="ARBA00023315"/>
    </source>
</evidence>
<keyword evidence="7 18" id="KW-0479">Metal-binding</keyword>
<evidence type="ECO:0000256" key="8">
    <source>
        <dbReference type="ARBA" id="ARBA00022737"/>
    </source>
</evidence>
<dbReference type="InterPro" id="IPR005882">
    <property type="entry name" value="Bifunctional_GlmU"/>
</dbReference>
<keyword evidence="13 18" id="KW-0012">Acyltransferase</keyword>
<keyword evidence="6 18" id="KW-0548">Nucleotidyltransferase</keyword>
<dbReference type="Pfam" id="PF12804">
    <property type="entry name" value="NTP_transf_3"/>
    <property type="match status" value="1"/>
</dbReference>
<dbReference type="InterPro" id="IPR050065">
    <property type="entry name" value="GlmU-like"/>
</dbReference>
<sequence>MSRGDFAGGTTHQGEILTTENSQQTSKSQHDGQLQQQADEGVSAAIILAAGEGTRMCSQTPKVLHALGGKTLLNRVISSVQQLNPQRLAVVVHHQAERVAAAARSYDDAVTIIRQDDIPGTGRAVQCAMKQLCGDGQQNDKLSGAVLIAASDMPLLDAQTLQSLIHAHIESGNGATVLTAMLDNPYGYGRIIRDQQGNVLRIVEQKDANSTELAVHEVNTSVYVFDADVLSASVEGLDSDNAQGEFYLTDALEEARRSGRHVGAFAAPDALAVEGVNDRIQLAHLAKAHNRRVCESWMLNGVTILDPETTWIEDDVEIACDVTVLPGCFLQGHTVIAERAVVGPYTTLIDARIDEGATVERSRVQESHIGAEANIGPWTYMRPGNELKEQTKAGAFVEMKKAHIDKGSKVPHLSYIGDAHIGEHSNVGGGTITANYDGVHKNHTEIGSNVHVGADNVFVAPVEVGDGVTTGAGSVIRHQVADNSMVYSENTQHEKKHWKPSWER</sequence>
<dbReference type="Proteomes" id="UP000216451">
    <property type="component" value="Unassembled WGS sequence"/>
</dbReference>
<dbReference type="InterPro" id="IPR038009">
    <property type="entry name" value="GlmU_C_LbH"/>
</dbReference>
<keyword evidence="5 18" id="KW-0808">Transferase</keyword>
<dbReference type="GO" id="GO:0005737">
    <property type="term" value="C:cytoplasm"/>
    <property type="evidence" value="ECO:0007669"/>
    <property type="project" value="UniProtKB-SubCell"/>
</dbReference>
<dbReference type="GO" id="GO:0071555">
    <property type="term" value="P:cell wall organization"/>
    <property type="evidence" value="ECO:0007669"/>
    <property type="project" value="UniProtKB-KW"/>
</dbReference>
<feature type="binding site" evidence="18">
    <location>
        <position position="189"/>
    </location>
    <ligand>
        <name>UDP-N-acetyl-alpha-D-glucosamine</name>
        <dbReference type="ChEBI" id="CHEBI:57705"/>
    </ligand>
</feature>
<keyword evidence="10 18" id="KW-0133">Cell shape</keyword>
<feature type="region of interest" description="Pyrophosphorylase" evidence="18">
    <location>
        <begin position="1"/>
        <end position="279"/>
    </location>
</feature>
<feature type="active site" description="Proton acceptor" evidence="18">
    <location>
        <position position="412"/>
    </location>
</feature>
<dbReference type="InterPro" id="IPR025877">
    <property type="entry name" value="MobA-like_NTP_Trfase"/>
</dbReference>
<dbReference type="SUPFAM" id="SSF51161">
    <property type="entry name" value="Trimeric LpxA-like enzymes"/>
    <property type="match status" value="1"/>
</dbReference>
<dbReference type="EC" id="2.3.1.157" evidence="18"/>
<dbReference type="EMBL" id="MWXA01000008">
    <property type="protein sequence ID" value="OZG65406.1"/>
    <property type="molecule type" value="Genomic_DNA"/>
</dbReference>
<dbReference type="GO" id="GO:0003977">
    <property type="term" value="F:UDP-N-acetylglucosamine diphosphorylase activity"/>
    <property type="evidence" value="ECO:0007669"/>
    <property type="project" value="UniProtKB-UniRule"/>
</dbReference>
<dbReference type="Gene3D" id="3.90.550.10">
    <property type="entry name" value="Spore Coat Polysaccharide Biosynthesis Protein SpsA, Chain A"/>
    <property type="match status" value="1"/>
</dbReference>
<dbReference type="InterPro" id="IPR029044">
    <property type="entry name" value="Nucleotide-diphossugar_trans"/>
</dbReference>
<feature type="binding site" evidence="18">
    <location>
        <position position="204"/>
    </location>
    <ligand>
        <name>UDP-N-acetyl-alpha-D-glucosamine</name>
        <dbReference type="ChEBI" id="CHEBI:57705"/>
    </ligand>
</feature>
<comment type="pathway">
    <text evidence="18">Bacterial outer membrane biogenesis; LPS lipid A biosynthesis.</text>
</comment>
<comment type="function">
    <text evidence="17 18">Catalyzes the last two sequential reactions in the de novo biosynthetic pathway for UDP-N-acetylglucosamine (UDP-GlcNAc). The C-terminal domain catalyzes the transfer of acetyl group from acetyl coenzyme A to glucosamine-1-phosphate (GlcN-1-P) to produce N-acetylglucosamine-1-phosphate (GlcNAc-1-P), which is converted into UDP-GlcNAc by the transfer of uridine 5-monophosphate (from uridine 5-triphosphate), a reaction catalyzed by the N-terminal domain.</text>
</comment>
<feature type="binding site" evidence="18">
    <location>
        <position position="415"/>
    </location>
    <ligand>
        <name>UDP-N-acetyl-alpha-D-glucosamine</name>
        <dbReference type="ChEBI" id="CHEBI:57705"/>
    </ligand>
</feature>
<comment type="similarity">
    <text evidence="2 18">In the C-terminal section; belongs to the transferase hexapeptide repeat family.</text>
</comment>
<dbReference type="Gene3D" id="2.160.10.10">
    <property type="entry name" value="Hexapeptide repeat proteins"/>
    <property type="match status" value="1"/>
</dbReference>
<feature type="binding site" evidence="18">
    <location>
        <begin position="435"/>
        <end position="436"/>
    </location>
    <ligand>
        <name>acetyl-CoA</name>
        <dbReference type="ChEBI" id="CHEBI:57288"/>
    </ligand>
</feature>
<evidence type="ECO:0000256" key="6">
    <source>
        <dbReference type="ARBA" id="ARBA00022695"/>
    </source>
</evidence>
<dbReference type="CDD" id="cd03353">
    <property type="entry name" value="LbH_GlmU_C"/>
    <property type="match status" value="1"/>
</dbReference>
<dbReference type="GO" id="GO:0016020">
    <property type="term" value="C:membrane"/>
    <property type="evidence" value="ECO:0007669"/>
    <property type="project" value="GOC"/>
</dbReference>
<gene>
    <name evidence="18" type="primary">glmU</name>
    <name evidence="21" type="ORF">BAQU_1589</name>
</gene>
<reference evidence="21 22" key="1">
    <citation type="journal article" date="2017" name="BMC Genomics">
        <title>Comparative genomic and phylogenomic analyses of the Bifidobacteriaceae family.</title>
        <authorList>
            <person name="Lugli G.A."/>
            <person name="Milani C."/>
            <person name="Turroni F."/>
            <person name="Duranti S."/>
            <person name="Mancabelli L."/>
            <person name="Mangifesta M."/>
            <person name="Ferrario C."/>
            <person name="Modesto M."/>
            <person name="Mattarelli P."/>
            <person name="Jiri K."/>
            <person name="van Sinderen D."/>
            <person name="Ventura M."/>
        </authorList>
    </citation>
    <scope>NUCLEOTIDE SEQUENCE [LARGE SCALE GENOMIC DNA]</scope>
    <source>
        <strain evidence="21 22">LMG 28769</strain>
    </source>
</reference>
<feature type="binding site" evidence="18">
    <location>
        <position position="400"/>
    </location>
    <ligand>
        <name>UDP-N-acetyl-alpha-D-glucosamine</name>
        <dbReference type="ChEBI" id="CHEBI:57705"/>
    </ligand>
</feature>
<evidence type="ECO:0000256" key="17">
    <source>
        <dbReference type="ARBA" id="ARBA00049628"/>
    </source>
</evidence>
<dbReference type="SUPFAM" id="SSF53448">
    <property type="entry name" value="Nucleotide-diphospho-sugar transferases"/>
    <property type="match status" value="1"/>
</dbReference>
<feature type="region of interest" description="Linker" evidence="18">
    <location>
        <begin position="280"/>
        <end position="300"/>
    </location>
</feature>
<comment type="pathway">
    <text evidence="18">Nucleotide-sugar biosynthesis; UDP-N-acetyl-alpha-D-glucosamine biosynthesis; UDP-N-acetyl-alpha-D-glucosamine from N-acetyl-alpha-D-glucosamine 1-phosphate: step 1/1.</text>
</comment>
<feature type="binding site" evidence="18">
    <location>
        <position position="426"/>
    </location>
    <ligand>
        <name>UDP-N-acetyl-alpha-D-glucosamine</name>
        <dbReference type="ChEBI" id="CHEBI:57705"/>
    </ligand>
</feature>
<keyword evidence="12 18" id="KW-0511">Multifunctional enzyme</keyword>
<evidence type="ECO:0000256" key="19">
    <source>
        <dbReference type="SAM" id="MobiDB-lite"/>
    </source>
</evidence>
<evidence type="ECO:0000313" key="22">
    <source>
        <dbReference type="Proteomes" id="UP000216451"/>
    </source>
</evidence>
<evidence type="ECO:0000256" key="11">
    <source>
        <dbReference type="ARBA" id="ARBA00022984"/>
    </source>
</evidence>
<feature type="binding site" evidence="18">
    <location>
        <begin position="48"/>
        <end position="51"/>
    </location>
    <ligand>
        <name>UDP-N-acetyl-alpha-D-glucosamine</name>
        <dbReference type="ChEBI" id="CHEBI:57705"/>
    </ligand>
</feature>
<evidence type="ECO:0000256" key="1">
    <source>
        <dbReference type="ARBA" id="ARBA00004496"/>
    </source>
</evidence>
<feature type="binding site" evidence="18">
    <location>
        <position position="62"/>
    </location>
    <ligand>
        <name>UDP-N-acetyl-alpha-D-glucosamine</name>
        <dbReference type="ChEBI" id="CHEBI:57705"/>
    </ligand>
</feature>
<comment type="catalytic activity">
    <reaction evidence="15 18">
        <text>alpha-D-glucosamine 1-phosphate + acetyl-CoA = N-acetyl-alpha-D-glucosamine 1-phosphate + CoA + H(+)</text>
        <dbReference type="Rhea" id="RHEA:13725"/>
        <dbReference type="ChEBI" id="CHEBI:15378"/>
        <dbReference type="ChEBI" id="CHEBI:57287"/>
        <dbReference type="ChEBI" id="CHEBI:57288"/>
        <dbReference type="ChEBI" id="CHEBI:57776"/>
        <dbReference type="ChEBI" id="CHEBI:58516"/>
        <dbReference type="EC" id="2.3.1.157"/>
    </reaction>
</comment>
<evidence type="ECO:0000256" key="4">
    <source>
        <dbReference type="ARBA" id="ARBA00022490"/>
    </source>
</evidence>
<evidence type="ECO:0000256" key="9">
    <source>
        <dbReference type="ARBA" id="ARBA00022842"/>
    </source>
</evidence>
<dbReference type="GO" id="GO:0006048">
    <property type="term" value="P:UDP-N-acetylglucosamine biosynthetic process"/>
    <property type="evidence" value="ECO:0007669"/>
    <property type="project" value="UniProtKB-UniPathway"/>
</dbReference>
<evidence type="ECO:0000256" key="16">
    <source>
        <dbReference type="ARBA" id="ARBA00048493"/>
    </source>
</evidence>
<dbReference type="GO" id="GO:0008360">
    <property type="term" value="P:regulation of cell shape"/>
    <property type="evidence" value="ECO:0007669"/>
    <property type="project" value="UniProtKB-KW"/>
</dbReference>
<dbReference type="Pfam" id="PF00132">
    <property type="entry name" value="Hexapep"/>
    <property type="match status" value="1"/>
</dbReference>
<evidence type="ECO:0000256" key="14">
    <source>
        <dbReference type="ARBA" id="ARBA00023316"/>
    </source>
</evidence>
<dbReference type="UniPathway" id="UPA00113">
    <property type="reaction ID" value="UER00532"/>
</dbReference>
<comment type="caution">
    <text evidence="21">The sequence shown here is derived from an EMBL/GenBank/DDBJ whole genome shotgun (WGS) entry which is preliminary data.</text>
</comment>
<accession>A0A261G319</accession>
<dbReference type="UniPathway" id="UPA00973"/>
<feature type="binding site" evidence="18">
    <location>
        <position position="277"/>
    </location>
    <ligand>
        <name>UDP-N-acetyl-alpha-D-glucosamine</name>
        <dbReference type="ChEBI" id="CHEBI:57705"/>
    </ligand>
</feature>
<feature type="binding site" evidence="18">
    <location>
        <position position="115"/>
    </location>
    <ligand>
        <name>UDP-N-acetyl-alpha-D-glucosamine</name>
        <dbReference type="ChEBI" id="CHEBI:57705"/>
    </ligand>
</feature>
<keyword evidence="4 18" id="KW-0963">Cytoplasm</keyword>
<feature type="binding site" evidence="18">
    <location>
        <position position="152"/>
    </location>
    <ligand>
        <name>Mg(2+)</name>
        <dbReference type="ChEBI" id="CHEBI:18420"/>
    </ligand>
</feature>
<dbReference type="InterPro" id="IPR011004">
    <property type="entry name" value="Trimer_LpxA-like_sf"/>
</dbReference>
<dbReference type="NCBIfam" id="NF010932">
    <property type="entry name" value="PRK14352.1"/>
    <property type="match status" value="1"/>
</dbReference>
<dbReference type="GO" id="GO:0000287">
    <property type="term" value="F:magnesium ion binding"/>
    <property type="evidence" value="ECO:0007669"/>
    <property type="project" value="UniProtKB-UniRule"/>
</dbReference>
<evidence type="ECO:0000256" key="7">
    <source>
        <dbReference type="ARBA" id="ARBA00022723"/>
    </source>
</evidence>
<feature type="binding site" evidence="18">
    <location>
        <position position="382"/>
    </location>
    <ligand>
        <name>UDP-N-acetyl-alpha-D-glucosamine</name>
        <dbReference type="ChEBI" id="CHEBI:57705"/>
    </ligand>
</feature>
<dbReference type="NCBIfam" id="TIGR01173">
    <property type="entry name" value="glmU"/>
    <property type="match status" value="1"/>
</dbReference>
<comment type="pathway">
    <text evidence="18">Nucleotide-sugar biosynthesis; UDP-N-acetyl-alpha-D-glucosamine biosynthesis; N-acetyl-alpha-D-glucosamine 1-phosphate from alpha-D-glucosamine 6-phosphate (route II): step 2/2.</text>
</comment>
<comment type="cofactor">
    <cofactor evidence="18">
        <name>Mg(2+)</name>
        <dbReference type="ChEBI" id="CHEBI:18420"/>
    </cofactor>
    <text evidence="18">Binds 1 Mg(2+) ion per subunit.</text>
</comment>
<protein>
    <recommendedName>
        <fullName evidence="18">Bifunctional protein GlmU</fullName>
    </recommendedName>
    <domain>
        <recommendedName>
            <fullName evidence="18">UDP-N-acetylglucosamine pyrophosphorylase</fullName>
            <ecNumber evidence="18">2.7.7.23</ecNumber>
        </recommendedName>
        <alternativeName>
            <fullName evidence="18">N-acetylglucosamine-1-phosphate uridyltransferase</fullName>
        </alternativeName>
    </domain>
    <domain>
        <recommendedName>
            <fullName evidence="18">Glucosamine-1-phosphate N-acetyltransferase</fullName>
            <ecNumber evidence="18">2.3.1.157</ecNumber>
        </recommendedName>
    </domain>
</protein>
<evidence type="ECO:0000259" key="20">
    <source>
        <dbReference type="Pfam" id="PF12804"/>
    </source>
</evidence>
<evidence type="ECO:0000256" key="15">
    <source>
        <dbReference type="ARBA" id="ARBA00048247"/>
    </source>
</evidence>
<evidence type="ECO:0000313" key="21">
    <source>
        <dbReference type="EMBL" id="OZG65406.1"/>
    </source>
</evidence>
<feature type="binding site" evidence="18">
    <location>
        <position position="472"/>
    </location>
    <ligand>
        <name>acetyl-CoA</name>
        <dbReference type="ChEBI" id="CHEBI:57288"/>
    </ligand>
</feature>
<comment type="caution">
    <text evidence="18">Lacks conserved residue(s) required for the propagation of feature annotation.</text>
</comment>
<comment type="catalytic activity">
    <reaction evidence="16 18">
        <text>N-acetyl-alpha-D-glucosamine 1-phosphate + UTP + H(+) = UDP-N-acetyl-alpha-D-glucosamine + diphosphate</text>
        <dbReference type="Rhea" id="RHEA:13509"/>
        <dbReference type="ChEBI" id="CHEBI:15378"/>
        <dbReference type="ChEBI" id="CHEBI:33019"/>
        <dbReference type="ChEBI" id="CHEBI:46398"/>
        <dbReference type="ChEBI" id="CHEBI:57705"/>
        <dbReference type="ChEBI" id="CHEBI:57776"/>
        <dbReference type="EC" id="2.7.7.23"/>
    </reaction>
</comment>